<dbReference type="Pfam" id="PF07679">
    <property type="entry name" value="I-set"/>
    <property type="match status" value="1"/>
</dbReference>
<reference evidence="4 5" key="1">
    <citation type="submission" date="2018-03" db="EMBL/GenBank/DDBJ databases">
        <title>Finding Nemo's genes: A chromosome-scale reference assembly of the genome of the orange clownfish Amphiprion percula.</title>
        <authorList>
            <person name="Lehmann R."/>
        </authorList>
    </citation>
    <scope>NUCLEOTIDE SEQUENCE</scope>
</reference>
<evidence type="ECO:0000313" key="5">
    <source>
        <dbReference type="Proteomes" id="UP000265080"/>
    </source>
</evidence>
<dbReference type="Ensembl" id="ENSAPET00000000971.1">
    <property type="protein sequence ID" value="ENSAPEP00000000947.1"/>
    <property type="gene ID" value="ENSAPEG00000000680.1"/>
</dbReference>
<organism evidence="4 5">
    <name type="scientific">Amphiprion percula</name>
    <name type="common">Orange clownfish</name>
    <name type="synonym">Lutjanus percula</name>
    <dbReference type="NCBI Taxonomy" id="161767"/>
    <lineage>
        <taxon>Eukaryota</taxon>
        <taxon>Metazoa</taxon>
        <taxon>Chordata</taxon>
        <taxon>Craniata</taxon>
        <taxon>Vertebrata</taxon>
        <taxon>Euteleostomi</taxon>
        <taxon>Actinopterygii</taxon>
        <taxon>Neopterygii</taxon>
        <taxon>Teleostei</taxon>
        <taxon>Neoteleostei</taxon>
        <taxon>Acanthomorphata</taxon>
        <taxon>Ovalentaria</taxon>
        <taxon>Pomacentridae</taxon>
        <taxon>Amphiprion</taxon>
    </lineage>
</organism>
<proteinExistence type="predicted"/>
<dbReference type="InterPro" id="IPR003599">
    <property type="entry name" value="Ig_sub"/>
</dbReference>
<keyword evidence="2" id="KW-1015">Disulfide bond</keyword>
<dbReference type="PANTHER" id="PTHR45080">
    <property type="entry name" value="CONTACTIN 5"/>
    <property type="match status" value="1"/>
</dbReference>
<dbReference type="InterPro" id="IPR050958">
    <property type="entry name" value="Cell_Adh-Cytoskel_Orgn"/>
</dbReference>
<dbReference type="FunFam" id="2.60.40.10:FF:001306">
    <property type="entry name" value="Matrix remodeling associated 5"/>
    <property type="match status" value="1"/>
</dbReference>
<evidence type="ECO:0000256" key="1">
    <source>
        <dbReference type="ARBA" id="ARBA00022729"/>
    </source>
</evidence>
<dbReference type="Gene3D" id="2.60.40.10">
    <property type="entry name" value="Immunoglobulins"/>
    <property type="match status" value="2"/>
</dbReference>
<dbReference type="AlphaFoldDB" id="A0A3P8RLP4"/>
<evidence type="ECO:0000259" key="3">
    <source>
        <dbReference type="PROSITE" id="PS50835"/>
    </source>
</evidence>
<dbReference type="GeneTree" id="ENSGT00940000159942"/>
<keyword evidence="5" id="KW-1185">Reference proteome</keyword>
<dbReference type="InterPro" id="IPR013783">
    <property type="entry name" value="Ig-like_fold"/>
</dbReference>
<dbReference type="SMART" id="SM00409">
    <property type="entry name" value="IG"/>
    <property type="match status" value="1"/>
</dbReference>
<feature type="domain" description="Ig-like" evidence="3">
    <location>
        <begin position="35"/>
        <end position="120"/>
    </location>
</feature>
<dbReference type="InterPro" id="IPR003598">
    <property type="entry name" value="Ig_sub2"/>
</dbReference>
<sequence>MVSAWEGDYTCYAENQLGKDEMKVRIKVKVATYPPQVQGKDQRTVRVFYGETVTLGCNTKGEPLPLITWISPTNKVISPALDKYQILDDGTLVVQKAQRFDGGNYTCMARNSAGQDHKVTRLEVLVTPPVINGNVILPAPYYSNRMAVHLNGTLEIRSPKTTDSGQLACIARNEGGETRIQLFMISELYGSMSFNKPLNSNFPKYVSGFSVTVSKNGPYFPVCFVSVV</sequence>
<dbReference type="PROSITE" id="PS50835">
    <property type="entry name" value="IG_LIKE"/>
    <property type="match status" value="1"/>
</dbReference>
<dbReference type="InterPro" id="IPR013098">
    <property type="entry name" value="Ig_I-set"/>
</dbReference>
<dbReference type="GO" id="GO:0005886">
    <property type="term" value="C:plasma membrane"/>
    <property type="evidence" value="ECO:0007669"/>
    <property type="project" value="TreeGrafter"/>
</dbReference>
<dbReference type="PANTHER" id="PTHR45080:SF8">
    <property type="entry name" value="IG-LIKE DOMAIN-CONTAINING PROTEIN"/>
    <property type="match status" value="1"/>
</dbReference>
<dbReference type="InterPro" id="IPR007110">
    <property type="entry name" value="Ig-like_dom"/>
</dbReference>
<accession>A0A3P8RLP4</accession>
<name>A0A3P8RLP4_AMPPE</name>
<dbReference type="GO" id="GO:0007156">
    <property type="term" value="P:homophilic cell adhesion via plasma membrane adhesion molecules"/>
    <property type="evidence" value="ECO:0007669"/>
    <property type="project" value="TreeGrafter"/>
</dbReference>
<dbReference type="SUPFAM" id="SSF48726">
    <property type="entry name" value="Immunoglobulin"/>
    <property type="match status" value="2"/>
</dbReference>
<evidence type="ECO:0000313" key="4">
    <source>
        <dbReference type="Ensembl" id="ENSAPEP00000000947.1"/>
    </source>
</evidence>
<dbReference type="InterPro" id="IPR036179">
    <property type="entry name" value="Ig-like_dom_sf"/>
</dbReference>
<dbReference type="Proteomes" id="UP000265080">
    <property type="component" value="Chromosome 24"/>
</dbReference>
<reference evidence="4" key="2">
    <citation type="submission" date="2025-08" db="UniProtKB">
        <authorList>
            <consortium name="Ensembl"/>
        </authorList>
    </citation>
    <scope>IDENTIFICATION</scope>
</reference>
<evidence type="ECO:0000256" key="2">
    <source>
        <dbReference type="ARBA" id="ARBA00023157"/>
    </source>
</evidence>
<reference evidence="4" key="3">
    <citation type="submission" date="2025-09" db="UniProtKB">
        <authorList>
            <consortium name="Ensembl"/>
        </authorList>
    </citation>
    <scope>IDENTIFICATION</scope>
</reference>
<dbReference type="SMART" id="SM00408">
    <property type="entry name" value="IGc2"/>
    <property type="match status" value="1"/>
</dbReference>
<keyword evidence="1" id="KW-0732">Signal</keyword>
<protein>
    <recommendedName>
        <fullName evidence="3">Ig-like domain-containing protein</fullName>
    </recommendedName>
</protein>